<keyword evidence="2" id="KW-1185">Reference proteome</keyword>
<name>A0AAD9R0Y1_ACRCE</name>
<proteinExistence type="predicted"/>
<evidence type="ECO:0000313" key="1">
    <source>
        <dbReference type="EMBL" id="KAK2570987.1"/>
    </source>
</evidence>
<organism evidence="1 2">
    <name type="scientific">Acropora cervicornis</name>
    <name type="common">Staghorn coral</name>
    <dbReference type="NCBI Taxonomy" id="6130"/>
    <lineage>
        <taxon>Eukaryota</taxon>
        <taxon>Metazoa</taxon>
        <taxon>Cnidaria</taxon>
        <taxon>Anthozoa</taxon>
        <taxon>Hexacorallia</taxon>
        <taxon>Scleractinia</taxon>
        <taxon>Astrocoeniina</taxon>
        <taxon>Acroporidae</taxon>
        <taxon>Acropora</taxon>
    </lineage>
</organism>
<reference evidence="1" key="2">
    <citation type="journal article" date="2023" name="Science">
        <title>Genomic signatures of disease resistance in endangered staghorn corals.</title>
        <authorList>
            <person name="Vollmer S.V."/>
            <person name="Selwyn J.D."/>
            <person name="Despard B.A."/>
            <person name="Roesel C.L."/>
        </authorList>
    </citation>
    <scope>NUCLEOTIDE SEQUENCE</scope>
    <source>
        <strain evidence="1">K2</strain>
    </source>
</reference>
<evidence type="ECO:0000313" key="2">
    <source>
        <dbReference type="Proteomes" id="UP001249851"/>
    </source>
</evidence>
<dbReference type="Proteomes" id="UP001249851">
    <property type="component" value="Unassembled WGS sequence"/>
</dbReference>
<feature type="non-terminal residue" evidence="1">
    <location>
        <position position="1"/>
    </location>
</feature>
<comment type="caution">
    <text evidence="1">The sequence shown here is derived from an EMBL/GenBank/DDBJ whole genome shotgun (WGS) entry which is preliminary data.</text>
</comment>
<sequence>PSAMERGKKDSFLKASGMWTYSMNKKCYLMSSVSFMDHTWAMLQVPSCCSLPNSVPIRIPKFTGTVFV</sequence>
<accession>A0AAD9R0Y1</accession>
<dbReference type="AlphaFoldDB" id="A0AAD9R0Y1"/>
<reference evidence="1" key="1">
    <citation type="journal article" date="2023" name="G3 (Bethesda)">
        <title>Whole genome assembly and annotation of the endangered Caribbean coral Acropora cervicornis.</title>
        <authorList>
            <person name="Selwyn J.D."/>
            <person name="Vollmer S.V."/>
        </authorList>
    </citation>
    <scope>NUCLEOTIDE SEQUENCE</scope>
    <source>
        <strain evidence="1">K2</strain>
    </source>
</reference>
<dbReference type="EMBL" id="JARQWQ010000007">
    <property type="protein sequence ID" value="KAK2570987.1"/>
    <property type="molecule type" value="Genomic_DNA"/>
</dbReference>
<protein>
    <submittedName>
        <fullName evidence="1">Uncharacterized protein</fullName>
    </submittedName>
</protein>
<gene>
    <name evidence="1" type="ORF">P5673_004718</name>
</gene>